<dbReference type="InterPro" id="IPR013321">
    <property type="entry name" value="Arc_rbn_hlx_hlx"/>
</dbReference>
<dbReference type="KEGG" id="git:C6V83_06725"/>
<proteinExistence type="predicted"/>
<dbReference type="Gene3D" id="1.10.1220.10">
    <property type="entry name" value="Met repressor-like"/>
    <property type="match status" value="1"/>
</dbReference>
<protein>
    <recommendedName>
        <fullName evidence="1">Ribbon-helix-helix protein CopG domain-containing protein</fullName>
    </recommendedName>
</protein>
<feature type="domain" description="Ribbon-helix-helix protein CopG" evidence="1">
    <location>
        <begin position="9"/>
        <end position="34"/>
    </location>
</feature>
<dbReference type="OrthoDB" id="3215765at2"/>
<keyword evidence="3" id="KW-1185">Reference proteome</keyword>
<dbReference type="EMBL" id="CP027433">
    <property type="protein sequence ID" value="AVM00008.1"/>
    <property type="molecule type" value="Genomic_DNA"/>
</dbReference>
<gene>
    <name evidence="2" type="ORF">C6V83_06725</name>
</gene>
<evidence type="ECO:0000313" key="3">
    <source>
        <dbReference type="Proteomes" id="UP000239814"/>
    </source>
</evidence>
<accession>A0A2S0KE82</accession>
<reference evidence="2 3" key="1">
    <citation type="submission" date="2018-03" db="EMBL/GenBank/DDBJ databases">
        <title>Characteristics and genome of n-alkane degrading marine bacteria Gordonia iterans isolated from crude oil contaminated in Tae-an, South Korea.</title>
        <authorList>
            <person name="Lee S.-S."/>
            <person name="Kim H."/>
        </authorList>
    </citation>
    <scope>NUCLEOTIDE SEQUENCE [LARGE SCALE GENOMIC DNA]</scope>
    <source>
        <strain evidence="2 3">Co17</strain>
    </source>
</reference>
<dbReference type="RefSeq" id="WP_105941739.1">
    <property type="nucleotide sequence ID" value="NZ_CP027433.1"/>
</dbReference>
<dbReference type="Proteomes" id="UP000239814">
    <property type="component" value="Chromosome"/>
</dbReference>
<dbReference type="GO" id="GO:0006355">
    <property type="term" value="P:regulation of DNA-templated transcription"/>
    <property type="evidence" value="ECO:0007669"/>
    <property type="project" value="InterPro"/>
</dbReference>
<organism evidence="2 3">
    <name type="scientific">Gordonia iterans</name>
    <dbReference type="NCBI Taxonomy" id="1004901"/>
    <lineage>
        <taxon>Bacteria</taxon>
        <taxon>Bacillati</taxon>
        <taxon>Actinomycetota</taxon>
        <taxon>Actinomycetes</taxon>
        <taxon>Mycobacteriales</taxon>
        <taxon>Gordoniaceae</taxon>
        <taxon>Gordonia</taxon>
    </lineage>
</organism>
<evidence type="ECO:0000259" key="1">
    <source>
        <dbReference type="Pfam" id="PF01402"/>
    </source>
</evidence>
<evidence type="ECO:0000313" key="2">
    <source>
        <dbReference type="EMBL" id="AVM00008.1"/>
    </source>
</evidence>
<dbReference type="InterPro" id="IPR002145">
    <property type="entry name" value="CopG"/>
</dbReference>
<name>A0A2S0KE82_9ACTN</name>
<sequence length="74" mass="8495">MTDILIRNIDDDDLRHIDALAAELGISRSELLRRETKDLARRHALQQVTLDDIRRSVDLAQGVLDEDLMKQAWG</sequence>
<dbReference type="Pfam" id="PF01402">
    <property type="entry name" value="RHH_1"/>
    <property type="match status" value="1"/>
</dbReference>
<dbReference type="AlphaFoldDB" id="A0A2S0KE82"/>